<evidence type="ECO:0000313" key="2">
    <source>
        <dbReference type="EMBL" id="CAK9070148.1"/>
    </source>
</evidence>
<feature type="region of interest" description="Disordered" evidence="1">
    <location>
        <begin position="330"/>
        <end position="355"/>
    </location>
</feature>
<keyword evidence="3" id="KW-1185">Reference proteome</keyword>
<sequence length="410" mass="45447">MTVPLDFRPVLKPEWDECANDTFSVRLQVIERFVRAGSKVLMRVRAQQRSKMLWEAIGEAGVSDRKSCQAWVEAENKAAASGTLVKAEKTQKSEAKGTDEDTDSNLLIVHIPNDFVLPLQTPTRVLGFSAEERQPVEVLQLDNFEEFLPLEPPVRLDYKVLDYPLHEVPPPSAYMKPNNERNRLTAALEEHLVCGECGDVLDGAELPVDMPESCLLPPVHDALSLLIPSTDCRTYVAFPESAECDPEYQLAQKPDLLDQLRAVPLLPPDIMSLETPWLESWRAPRQVQDPFQHSDPFEANFAEAGGALGPLLGSDLGGQRLSFMPAGGLERDLPSDTDDDEQPEFNIPAPGADVQDNAMSSLEGQVNSEMWCKQGAAEERLQQLCSLNCCVQGRLNTLNSEMTGHKLYLG</sequence>
<accession>A0ABP0P3E6</accession>
<reference evidence="2 3" key="1">
    <citation type="submission" date="2024-02" db="EMBL/GenBank/DDBJ databases">
        <authorList>
            <person name="Chen Y."/>
            <person name="Shah S."/>
            <person name="Dougan E. K."/>
            <person name="Thang M."/>
            <person name="Chan C."/>
        </authorList>
    </citation>
    <scope>NUCLEOTIDE SEQUENCE [LARGE SCALE GENOMIC DNA]</scope>
</reference>
<evidence type="ECO:0000256" key="1">
    <source>
        <dbReference type="SAM" id="MobiDB-lite"/>
    </source>
</evidence>
<dbReference type="EMBL" id="CAXAMN010022474">
    <property type="protein sequence ID" value="CAK9070148.1"/>
    <property type="molecule type" value="Genomic_DNA"/>
</dbReference>
<organism evidence="2 3">
    <name type="scientific">Durusdinium trenchii</name>
    <dbReference type="NCBI Taxonomy" id="1381693"/>
    <lineage>
        <taxon>Eukaryota</taxon>
        <taxon>Sar</taxon>
        <taxon>Alveolata</taxon>
        <taxon>Dinophyceae</taxon>
        <taxon>Suessiales</taxon>
        <taxon>Symbiodiniaceae</taxon>
        <taxon>Durusdinium</taxon>
    </lineage>
</organism>
<dbReference type="PANTHER" id="PTHR46500:SF1">
    <property type="entry name" value="CILIA- AND FLAGELLA-ASSOCIATED PROTEIN 221"/>
    <property type="match status" value="1"/>
</dbReference>
<protein>
    <submittedName>
        <fullName evidence="2">Uncharacterized protein</fullName>
    </submittedName>
</protein>
<name>A0ABP0P3E6_9DINO</name>
<comment type="caution">
    <text evidence="2">The sequence shown here is derived from an EMBL/GenBank/DDBJ whole genome shotgun (WGS) entry which is preliminary data.</text>
</comment>
<dbReference type="InterPro" id="IPR029676">
    <property type="entry name" value="CFAP221"/>
</dbReference>
<dbReference type="PANTHER" id="PTHR46500">
    <property type="entry name" value="CILIA- AND FLAGELLA-ASSOCIATED PROTEIN 221"/>
    <property type="match status" value="1"/>
</dbReference>
<proteinExistence type="predicted"/>
<evidence type="ECO:0000313" key="3">
    <source>
        <dbReference type="Proteomes" id="UP001642484"/>
    </source>
</evidence>
<gene>
    <name evidence="2" type="ORF">CCMP2556_LOCUS34493</name>
</gene>
<dbReference type="Proteomes" id="UP001642484">
    <property type="component" value="Unassembled WGS sequence"/>
</dbReference>